<dbReference type="Proteomes" id="UP000703269">
    <property type="component" value="Unassembled WGS sequence"/>
</dbReference>
<dbReference type="Gene3D" id="3.80.10.10">
    <property type="entry name" value="Ribonuclease Inhibitor"/>
    <property type="match status" value="1"/>
</dbReference>
<dbReference type="SUPFAM" id="SSF52058">
    <property type="entry name" value="L domain-like"/>
    <property type="match status" value="1"/>
</dbReference>
<evidence type="ECO:0008006" key="3">
    <source>
        <dbReference type="Google" id="ProtNLM"/>
    </source>
</evidence>
<name>A0A9P3GQ76_9APHY</name>
<dbReference type="EMBL" id="BPQB01000118">
    <property type="protein sequence ID" value="GJE99725.1"/>
    <property type="molecule type" value="Genomic_DNA"/>
</dbReference>
<sequence length="562" mass="62404">MTGNSALDLGNVGTQAVTIGSLHDEILEDIFDLVAYRNLDWEWIGNRGDLGYYESSSLGTLQLVCSRWQRVVQYYQQFWATLVLPLVSAAYIHRAVRLSGTAPLCIITDEYIVNGFMEKDKHVQSCRAKEVATLLLDLLSTEASRISTLIVDNMVQDLCEEICLENPDRVVPGTPHLRVLHLWWPPESSMFWDTFVAKAPHLDVLSFPPFGPFDGWRSWSTILTTPPFTQLRFLALGTPCYNVLHSYPGPLLTLLRQLPNLETLVLCRLSFRETSPTGPSLPLPCLRTLHCDYLHCNEMPLLAMIDCPALSRFTMTNGTIPMDENGGPAALVAALRHIITQLQPDMIRHVNISVAAKGRLVISGWSEEPYTKATQRLLLEFSFWWKVEGVAFLRAVCAFVPLDSVRVLHIQGDLCLSPGAVPVTALAPLGCALTGVEHLRVSGILSAETLDAVARLLHDEDASDGAPSLPALQHAAFELEAVCPQSPRPQEYVDGLCSVLSRRAQTRPRPLDMLRLHFREGDGQPSPDARPILCACAREAVLDTGRPSLSKLPHECPKEWVW</sequence>
<reference evidence="1 2" key="1">
    <citation type="submission" date="2021-08" db="EMBL/GenBank/DDBJ databases">
        <title>Draft Genome Sequence of Phanerochaete sordida strain YK-624.</title>
        <authorList>
            <person name="Mori T."/>
            <person name="Dohra H."/>
            <person name="Suzuki T."/>
            <person name="Kawagishi H."/>
            <person name="Hirai H."/>
        </authorList>
    </citation>
    <scope>NUCLEOTIDE SEQUENCE [LARGE SCALE GENOMIC DNA]</scope>
    <source>
        <strain evidence="1 2">YK-624</strain>
    </source>
</reference>
<keyword evidence="2" id="KW-1185">Reference proteome</keyword>
<proteinExistence type="predicted"/>
<gene>
    <name evidence="1" type="ORF">PsYK624_159960</name>
</gene>
<protein>
    <recommendedName>
        <fullName evidence="3">F-box domain-containing protein</fullName>
    </recommendedName>
</protein>
<evidence type="ECO:0000313" key="1">
    <source>
        <dbReference type="EMBL" id="GJE99725.1"/>
    </source>
</evidence>
<organism evidence="1 2">
    <name type="scientific">Phanerochaete sordida</name>
    <dbReference type="NCBI Taxonomy" id="48140"/>
    <lineage>
        <taxon>Eukaryota</taxon>
        <taxon>Fungi</taxon>
        <taxon>Dikarya</taxon>
        <taxon>Basidiomycota</taxon>
        <taxon>Agaricomycotina</taxon>
        <taxon>Agaricomycetes</taxon>
        <taxon>Polyporales</taxon>
        <taxon>Phanerochaetaceae</taxon>
        <taxon>Phanerochaete</taxon>
    </lineage>
</organism>
<comment type="caution">
    <text evidence="1">The sequence shown here is derived from an EMBL/GenBank/DDBJ whole genome shotgun (WGS) entry which is preliminary data.</text>
</comment>
<evidence type="ECO:0000313" key="2">
    <source>
        <dbReference type="Proteomes" id="UP000703269"/>
    </source>
</evidence>
<accession>A0A9P3GQ76</accession>
<dbReference type="InterPro" id="IPR032675">
    <property type="entry name" value="LRR_dom_sf"/>
</dbReference>
<dbReference type="AlphaFoldDB" id="A0A9P3GQ76"/>